<dbReference type="EMBL" id="MPUH01001934">
    <property type="protein sequence ID" value="OMJ65811.1"/>
    <property type="molecule type" value="Genomic_DNA"/>
</dbReference>
<evidence type="ECO:0000313" key="3">
    <source>
        <dbReference type="EMBL" id="OMJ65811.1"/>
    </source>
</evidence>
<dbReference type="OrthoDB" id="1876936at2759"/>
<feature type="coiled-coil region" evidence="1">
    <location>
        <begin position="295"/>
        <end position="322"/>
    </location>
</feature>
<dbReference type="AlphaFoldDB" id="A0A1R2AMQ5"/>
<reference evidence="3 4" key="1">
    <citation type="submission" date="2016-11" db="EMBL/GenBank/DDBJ databases">
        <title>The macronuclear genome of Stentor coeruleus: a giant cell with tiny introns.</title>
        <authorList>
            <person name="Slabodnick M."/>
            <person name="Ruby J.G."/>
            <person name="Reiff S.B."/>
            <person name="Swart E.C."/>
            <person name="Gosai S."/>
            <person name="Prabakaran S."/>
            <person name="Witkowska E."/>
            <person name="Larue G.E."/>
            <person name="Fisher S."/>
            <person name="Freeman R.M."/>
            <person name="Gunawardena J."/>
            <person name="Chu W."/>
            <person name="Stover N.A."/>
            <person name="Gregory B.D."/>
            <person name="Nowacki M."/>
            <person name="Derisi J."/>
            <person name="Roy S.W."/>
            <person name="Marshall W.F."/>
            <person name="Sood P."/>
        </authorList>
    </citation>
    <scope>NUCLEOTIDE SEQUENCE [LARGE SCALE GENOMIC DNA]</scope>
    <source>
        <strain evidence="3">WM001</strain>
    </source>
</reference>
<comment type="caution">
    <text evidence="3">The sequence shown here is derived from an EMBL/GenBank/DDBJ whole genome shotgun (WGS) entry which is preliminary data.</text>
</comment>
<evidence type="ECO:0000256" key="1">
    <source>
        <dbReference type="SAM" id="Coils"/>
    </source>
</evidence>
<proteinExistence type="predicted"/>
<name>A0A1R2AMQ5_9CILI</name>
<feature type="region of interest" description="Disordered" evidence="2">
    <location>
        <begin position="193"/>
        <end position="215"/>
    </location>
</feature>
<keyword evidence="4" id="KW-1185">Reference proteome</keyword>
<feature type="compositionally biased region" description="Polar residues" evidence="2">
    <location>
        <begin position="196"/>
        <end position="215"/>
    </location>
</feature>
<accession>A0A1R2AMQ5</accession>
<evidence type="ECO:0000313" key="4">
    <source>
        <dbReference type="Proteomes" id="UP000187209"/>
    </source>
</evidence>
<dbReference type="Proteomes" id="UP000187209">
    <property type="component" value="Unassembled WGS sequence"/>
</dbReference>
<feature type="coiled-coil region" evidence="1">
    <location>
        <begin position="59"/>
        <end position="93"/>
    </location>
</feature>
<feature type="coiled-coil region" evidence="1">
    <location>
        <begin position="355"/>
        <end position="527"/>
    </location>
</feature>
<evidence type="ECO:0000256" key="2">
    <source>
        <dbReference type="SAM" id="MobiDB-lite"/>
    </source>
</evidence>
<protein>
    <submittedName>
        <fullName evidence="3">Uncharacterized protein</fullName>
    </submittedName>
</protein>
<keyword evidence="1" id="KW-0175">Coiled coil</keyword>
<feature type="coiled-coil region" evidence="1">
    <location>
        <begin position="709"/>
        <end position="814"/>
    </location>
</feature>
<sequence length="835" mass="97811">MNRSDKSEGEAIETLLRKGNIDQGYQDWKQKDFEFLKNLGAGTNFYYLRQILMYSEQKNQESISEAKLMLEEYEKLQAEYQKLLNDKSSFEYKETEEAKDCDPEAEVSIKYLENKLKLISEVEISESEVMLGIDKEKFEELLKKKITENLLFIEKELICDLKVELRKSSSANRLLELEITRLSQEILDFSHRFAPKSSQTPQKNKRTNSYSKSTLETSVSVDIPENAQQEKIENLNKIIKKCQVMLNEKVNEISTMEKDFYGQINILEKELVKERFEKDMLLKKENQGSKERHAAENFEYINKQLEEQIYELSQENAAITDEVMKLDKEKQKLIDLLSTKNGEAKAEKDNLSKCLAEREANMENLKIIIQENDENYLMQLEKIKLDNLLQIRQLEDALDKIRNEKSLLEEDSKGYKSQLKAYEQSLADLKKHISSIDVKIVEKNQESSNLRQELDTEKTKNENLEDELGKKSQDLETLKQIFDKTRQELSNKLQEATKNMETYKKMCKTLEDEVKNQTEKASTLEKSFKQLTLAHNKSKTHKKTLQNQIITLKDEINTLTPKLITYSETLKSCENMIKTEYTTMCSNHKIQQKTFDTLQGCISEIFKIFPKKYEEEIHNLACQLEKVTKEAESLEQIDINKSHQLAALQEHEEYLMSQISYLGDINNEQANEISYAKEYLSKLLKDTIISLPESFPKVLANFDSLFKENKQLIQIIEEHEDTIAHLSEQREKLLKENGKIQNEMTGLIKELENCRDLESQKIGNLHESYFAESQNMRSMLLEYRKNKQEMEDRIKNLQKSLKEAYRVRDILADELSQKCDMIEGLKKSSSFHMKY</sequence>
<gene>
    <name evidence="3" type="ORF">SteCoe_37588</name>
</gene>
<organism evidence="3 4">
    <name type="scientific">Stentor coeruleus</name>
    <dbReference type="NCBI Taxonomy" id="5963"/>
    <lineage>
        <taxon>Eukaryota</taxon>
        <taxon>Sar</taxon>
        <taxon>Alveolata</taxon>
        <taxon>Ciliophora</taxon>
        <taxon>Postciliodesmatophora</taxon>
        <taxon>Heterotrichea</taxon>
        <taxon>Heterotrichida</taxon>
        <taxon>Stentoridae</taxon>
        <taxon>Stentor</taxon>
    </lineage>
</organism>